<dbReference type="Proteomes" id="UP000472274">
    <property type="component" value="Unplaced"/>
</dbReference>
<dbReference type="AlphaFoldDB" id="A0A674II50"/>
<dbReference type="InParanoid" id="A0A674II50"/>
<evidence type="ECO:0000313" key="3">
    <source>
        <dbReference type="Proteomes" id="UP000472274"/>
    </source>
</evidence>
<feature type="region of interest" description="Disordered" evidence="1">
    <location>
        <begin position="30"/>
        <end position="108"/>
    </location>
</feature>
<proteinExistence type="predicted"/>
<reference evidence="2" key="1">
    <citation type="submission" date="2025-08" db="UniProtKB">
        <authorList>
            <consortium name="Ensembl"/>
        </authorList>
    </citation>
    <scope>IDENTIFICATION</scope>
</reference>
<keyword evidence="3" id="KW-1185">Reference proteome</keyword>
<organism evidence="2 3">
    <name type="scientific">Terrapene triunguis</name>
    <name type="common">Three-toed box turtle</name>
    <dbReference type="NCBI Taxonomy" id="2587831"/>
    <lineage>
        <taxon>Eukaryota</taxon>
        <taxon>Metazoa</taxon>
        <taxon>Chordata</taxon>
        <taxon>Craniata</taxon>
        <taxon>Vertebrata</taxon>
        <taxon>Euteleostomi</taxon>
        <taxon>Archelosauria</taxon>
        <taxon>Testudinata</taxon>
        <taxon>Testudines</taxon>
        <taxon>Cryptodira</taxon>
        <taxon>Durocryptodira</taxon>
        <taxon>Testudinoidea</taxon>
        <taxon>Emydidae</taxon>
        <taxon>Terrapene</taxon>
    </lineage>
</organism>
<dbReference type="Ensembl" id="ENSTMTT00000007560.1">
    <property type="protein sequence ID" value="ENSTMTP00000007314.1"/>
    <property type="gene ID" value="ENSTMTG00000005349.1"/>
</dbReference>
<feature type="compositionally biased region" description="Polar residues" evidence="1">
    <location>
        <begin position="55"/>
        <end position="91"/>
    </location>
</feature>
<evidence type="ECO:0000256" key="1">
    <source>
        <dbReference type="SAM" id="MobiDB-lite"/>
    </source>
</evidence>
<accession>A0A674II50</accession>
<reference evidence="2" key="2">
    <citation type="submission" date="2025-09" db="UniProtKB">
        <authorList>
            <consortium name="Ensembl"/>
        </authorList>
    </citation>
    <scope>IDENTIFICATION</scope>
</reference>
<evidence type="ECO:0000313" key="2">
    <source>
        <dbReference type="Ensembl" id="ENSTMTP00000007314.1"/>
    </source>
</evidence>
<protein>
    <submittedName>
        <fullName evidence="2">Uncharacterized protein</fullName>
    </submittedName>
</protein>
<name>A0A674II50_9SAUR</name>
<sequence>MPQEEGRANPGRGPCTLTASCSLVRRSPLGRAPDSTCPDIPAHRHRSHPPGYISPCSTDSNGRISGQTFAPGTGSNWRGHSAKQATHQDLLSSHRAQEEGAGVPGSVTRPLLPSSCQLTYQLQLLRGLHLQTQV</sequence>